<name>A0A482YB49_9EURY</name>
<dbReference type="EMBL" id="SHMP01000004">
    <property type="protein sequence ID" value="RZV10945.1"/>
    <property type="molecule type" value="Genomic_DNA"/>
</dbReference>
<protein>
    <submittedName>
        <fullName evidence="1">Uncharacterized protein</fullName>
    </submittedName>
</protein>
<proteinExistence type="predicted"/>
<organism evidence="1 2">
    <name type="scientific">Natrinema hispanicum</name>
    <dbReference type="NCBI Taxonomy" id="392421"/>
    <lineage>
        <taxon>Archaea</taxon>
        <taxon>Methanobacteriati</taxon>
        <taxon>Methanobacteriota</taxon>
        <taxon>Stenosarchaea group</taxon>
        <taxon>Halobacteria</taxon>
        <taxon>Halobacteriales</taxon>
        <taxon>Natrialbaceae</taxon>
        <taxon>Natrinema</taxon>
    </lineage>
</organism>
<gene>
    <name evidence="1" type="ORF">BDK88_2159</name>
</gene>
<evidence type="ECO:0000313" key="2">
    <source>
        <dbReference type="Proteomes" id="UP000291097"/>
    </source>
</evidence>
<comment type="caution">
    <text evidence="1">The sequence shown here is derived from an EMBL/GenBank/DDBJ whole genome shotgun (WGS) entry which is preliminary data.</text>
</comment>
<evidence type="ECO:0000313" key="1">
    <source>
        <dbReference type="EMBL" id="RZV10945.1"/>
    </source>
</evidence>
<dbReference type="Proteomes" id="UP000291097">
    <property type="component" value="Unassembled WGS sequence"/>
</dbReference>
<reference evidence="1 2" key="1">
    <citation type="submission" date="2019-02" db="EMBL/GenBank/DDBJ databases">
        <title>Genomic Encyclopedia of Archaeal and Bacterial Type Strains, Phase II (KMG-II): from individual species to whole genera.</title>
        <authorList>
            <person name="Goeker M."/>
        </authorList>
    </citation>
    <scope>NUCLEOTIDE SEQUENCE [LARGE SCALE GENOMIC DNA]</scope>
    <source>
        <strain evidence="1 2">DSM 18328</strain>
    </source>
</reference>
<dbReference type="AlphaFoldDB" id="A0A482YB49"/>
<sequence length="47" mass="5440">MWPCSIMDQRPWRFLTKFGGIQTVEIQGWLLLTEDSDSSELINNLVA</sequence>
<accession>A0A482YB49</accession>